<keyword evidence="2" id="KW-1133">Transmembrane helix</keyword>
<sequence>MSRRLSGESTPEEEEELQQLLQRSPDKGYSFDVLQGYFSSPPDSASDSIEEEDPDLEARFRRIIDMPDGDKRAQRKRIIRFSPRGAIGYAASVAALIVLGWGIYRLLPEHKIALPAIRPVGNEEVQARPGARTRLLLPDGTQVWLNSNSKLKYTGDFNIGSREVGLEGEACFDVTKDMEHPFIVHASTLDIKVLGTSFTVRSYPQDETVEAAVLKGVIEVSRKGSPNTARIILRPNEKLVLNKLPAPSVAAAGKAATGMAISHIRPDIPDSEKVETSWMYNRLVFDGDNFRELANKMERWYDVHIMVKDARLNQYHFGGVFANESIEEALKELQLTANFTYKINGKEIELYAKQ</sequence>
<dbReference type="PANTHER" id="PTHR30273">
    <property type="entry name" value="PERIPLASMIC SIGNAL SENSOR AND SIGMA FACTOR ACTIVATOR FECR-RELATED"/>
    <property type="match status" value="1"/>
</dbReference>
<accession>A0A8J2XSU3</accession>
<evidence type="ECO:0000259" key="4">
    <source>
        <dbReference type="Pfam" id="PF16344"/>
    </source>
</evidence>
<comment type="caution">
    <text evidence="5">The sequence shown here is derived from an EMBL/GenBank/DDBJ whole genome shotgun (WGS) entry which is preliminary data.</text>
</comment>
<protein>
    <submittedName>
        <fullName evidence="5">Anti-sigma factor</fullName>
    </submittedName>
</protein>
<dbReference type="InterPro" id="IPR012373">
    <property type="entry name" value="Ferrdict_sens_TM"/>
</dbReference>
<dbReference type="PANTHER" id="PTHR30273:SF2">
    <property type="entry name" value="PROTEIN FECR"/>
    <property type="match status" value="1"/>
</dbReference>
<dbReference type="InterPro" id="IPR006860">
    <property type="entry name" value="FecR"/>
</dbReference>
<dbReference type="Gene3D" id="2.60.120.1440">
    <property type="match status" value="1"/>
</dbReference>
<dbReference type="Proteomes" id="UP000607559">
    <property type="component" value="Unassembled WGS sequence"/>
</dbReference>
<dbReference type="InterPro" id="IPR032508">
    <property type="entry name" value="FecR_C"/>
</dbReference>
<dbReference type="Gene3D" id="3.55.50.30">
    <property type="match status" value="1"/>
</dbReference>
<dbReference type="AlphaFoldDB" id="A0A8J2XSU3"/>
<evidence type="ECO:0000256" key="1">
    <source>
        <dbReference type="SAM" id="MobiDB-lite"/>
    </source>
</evidence>
<reference evidence="5" key="2">
    <citation type="submission" date="2020-09" db="EMBL/GenBank/DDBJ databases">
        <authorList>
            <person name="Sun Q."/>
            <person name="Zhou Y."/>
        </authorList>
    </citation>
    <scope>NUCLEOTIDE SEQUENCE</scope>
    <source>
        <strain evidence="5">CGMCC 1.15448</strain>
    </source>
</reference>
<name>A0A8J2XSU3_9BACT</name>
<keyword evidence="2" id="KW-0812">Transmembrane</keyword>
<organism evidence="5 6">
    <name type="scientific">Puia dinghuensis</name>
    <dbReference type="NCBI Taxonomy" id="1792502"/>
    <lineage>
        <taxon>Bacteria</taxon>
        <taxon>Pseudomonadati</taxon>
        <taxon>Bacteroidota</taxon>
        <taxon>Chitinophagia</taxon>
        <taxon>Chitinophagales</taxon>
        <taxon>Chitinophagaceae</taxon>
        <taxon>Puia</taxon>
    </lineage>
</organism>
<dbReference type="EMBL" id="BMJC01000004">
    <property type="protein sequence ID" value="GGB12160.1"/>
    <property type="molecule type" value="Genomic_DNA"/>
</dbReference>
<dbReference type="PIRSF" id="PIRSF018266">
    <property type="entry name" value="FecR"/>
    <property type="match status" value="1"/>
</dbReference>
<evidence type="ECO:0000313" key="5">
    <source>
        <dbReference type="EMBL" id="GGB12160.1"/>
    </source>
</evidence>
<evidence type="ECO:0000259" key="3">
    <source>
        <dbReference type="Pfam" id="PF04773"/>
    </source>
</evidence>
<dbReference type="Pfam" id="PF04773">
    <property type="entry name" value="FecR"/>
    <property type="match status" value="1"/>
</dbReference>
<evidence type="ECO:0000256" key="2">
    <source>
        <dbReference type="SAM" id="Phobius"/>
    </source>
</evidence>
<feature type="domain" description="FecR protein" evidence="3">
    <location>
        <begin position="125"/>
        <end position="219"/>
    </location>
</feature>
<feature type="domain" description="Protein FecR C-terminal" evidence="4">
    <location>
        <begin position="282"/>
        <end position="349"/>
    </location>
</feature>
<proteinExistence type="predicted"/>
<keyword evidence="2" id="KW-0472">Membrane</keyword>
<dbReference type="GO" id="GO:0016989">
    <property type="term" value="F:sigma factor antagonist activity"/>
    <property type="evidence" value="ECO:0007669"/>
    <property type="project" value="TreeGrafter"/>
</dbReference>
<feature type="region of interest" description="Disordered" evidence="1">
    <location>
        <begin position="1"/>
        <end position="22"/>
    </location>
</feature>
<keyword evidence="6" id="KW-1185">Reference proteome</keyword>
<gene>
    <name evidence="5" type="ORF">GCM10011511_39710</name>
</gene>
<reference evidence="5" key="1">
    <citation type="journal article" date="2014" name="Int. J. Syst. Evol. Microbiol.">
        <title>Complete genome sequence of Corynebacterium casei LMG S-19264T (=DSM 44701T), isolated from a smear-ripened cheese.</title>
        <authorList>
            <consortium name="US DOE Joint Genome Institute (JGI-PGF)"/>
            <person name="Walter F."/>
            <person name="Albersmeier A."/>
            <person name="Kalinowski J."/>
            <person name="Ruckert C."/>
        </authorList>
    </citation>
    <scope>NUCLEOTIDE SEQUENCE</scope>
    <source>
        <strain evidence="5">CGMCC 1.15448</strain>
    </source>
</reference>
<evidence type="ECO:0000313" key="6">
    <source>
        <dbReference type="Proteomes" id="UP000607559"/>
    </source>
</evidence>
<feature type="transmembrane region" description="Helical" evidence="2">
    <location>
        <begin position="86"/>
        <end position="104"/>
    </location>
</feature>
<dbReference type="Pfam" id="PF16344">
    <property type="entry name" value="FecR_C"/>
    <property type="match status" value="1"/>
</dbReference>